<evidence type="ECO:0000313" key="1">
    <source>
        <dbReference type="EMBL" id="KAK3485336.1"/>
    </source>
</evidence>
<organism evidence="1 2">
    <name type="scientific">Neurospora hispaniola</name>
    <dbReference type="NCBI Taxonomy" id="588809"/>
    <lineage>
        <taxon>Eukaryota</taxon>
        <taxon>Fungi</taxon>
        <taxon>Dikarya</taxon>
        <taxon>Ascomycota</taxon>
        <taxon>Pezizomycotina</taxon>
        <taxon>Sordariomycetes</taxon>
        <taxon>Sordariomycetidae</taxon>
        <taxon>Sordariales</taxon>
        <taxon>Sordariaceae</taxon>
        <taxon>Neurospora</taxon>
    </lineage>
</organism>
<accession>A0AAJ0HYM6</accession>
<gene>
    <name evidence="1" type="ORF">B0T23DRAFT_327213</name>
</gene>
<evidence type="ECO:0000313" key="2">
    <source>
        <dbReference type="Proteomes" id="UP001285908"/>
    </source>
</evidence>
<proteinExistence type="predicted"/>
<keyword evidence="2" id="KW-1185">Reference proteome</keyword>
<dbReference type="AlphaFoldDB" id="A0AAJ0HYM6"/>
<dbReference type="EMBL" id="JAULSX010000010">
    <property type="protein sequence ID" value="KAK3485336.1"/>
    <property type="molecule type" value="Genomic_DNA"/>
</dbReference>
<sequence length="114" mass="12778">MEKQMAMEEIHMEWEWRGPEQWDKKGGARQGGIFVWQTPRVCCFMLPSPCFFVKRLRIVVVGWSPMATDACGWTAGSGQQTVNIDARVAQAGGDPVSSMLCILLLHQILANIKL</sequence>
<dbReference type="RefSeq" id="XP_062688240.1">
    <property type="nucleotide sequence ID" value="XM_062835602.1"/>
</dbReference>
<dbReference type="GeneID" id="87873224"/>
<name>A0AAJ0HYM6_9PEZI</name>
<protein>
    <submittedName>
        <fullName evidence="1">Uncharacterized protein</fullName>
    </submittedName>
</protein>
<dbReference type="Proteomes" id="UP001285908">
    <property type="component" value="Unassembled WGS sequence"/>
</dbReference>
<comment type="caution">
    <text evidence="1">The sequence shown here is derived from an EMBL/GenBank/DDBJ whole genome shotgun (WGS) entry which is preliminary data.</text>
</comment>
<reference evidence="1 2" key="1">
    <citation type="journal article" date="2023" name="Mol. Phylogenet. Evol.">
        <title>Genome-scale phylogeny and comparative genomics of the fungal order Sordariales.</title>
        <authorList>
            <person name="Hensen N."/>
            <person name="Bonometti L."/>
            <person name="Westerberg I."/>
            <person name="Brannstrom I.O."/>
            <person name="Guillou S."/>
            <person name="Cros-Aarteil S."/>
            <person name="Calhoun S."/>
            <person name="Haridas S."/>
            <person name="Kuo A."/>
            <person name="Mondo S."/>
            <person name="Pangilinan J."/>
            <person name="Riley R."/>
            <person name="LaButti K."/>
            <person name="Andreopoulos B."/>
            <person name="Lipzen A."/>
            <person name="Chen C."/>
            <person name="Yan M."/>
            <person name="Daum C."/>
            <person name="Ng V."/>
            <person name="Clum A."/>
            <person name="Steindorff A."/>
            <person name="Ohm R.A."/>
            <person name="Martin F."/>
            <person name="Silar P."/>
            <person name="Natvig D.O."/>
            <person name="Lalanne C."/>
            <person name="Gautier V."/>
            <person name="Ament-Velasquez S.L."/>
            <person name="Kruys A."/>
            <person name="Hutchinson M.I."/>
            <person name="Powell A.J."/>
            <person name="Barry K."/>
            <person name="Miller A.N."/>
            <person name="Grigoriev I.V."/>
            <person name="Debuchy R."/>
            <person name="Gladieux P."/>
            <person name="Hiltunen Thoren M."/>
            <person name="Johannesson H."/>
        </authorList>
    </citation>
    <scope>NUCLEOTIDE SEQUENCE [LARGE SCALE GENOMIC DNA]</scope>
    <source>
        <strain evidence="1 2">FGSC 10403</strain>
    </source>
</reference>